<dbReference type="Proteomes" id="UP000245590">
    <property type="component" value="Unassembled WGS sequence"/>
</dbReference>
<dbReference type="EMBL" id="QFKX01000004">
    <property type="protein sequence ID" value="PWH05699.1"/>
    <property type="molecule type" value="Genomic_DNA"/>
</dbReference>
<feature type="transmembrane region" description="Helical" evidence="2">
    <location>
        <begin position="152"/>
        <end position="175"/>
    </location>
</feature>
<evidence type="ECO:0008006" key="5">
    <source>
        <dbReference type="Google" id="ProtNLM"/>
    </source>
</evidence>
<keyword evidence="2" id="KW-1133">Transmembrane helix</keyword>
<keyword evidence="2" id="KW-0472">Membrane</keyword>
<feature type="compositionally biased region" description="Pro residues" evidence="1">
    <location>
        <begin position="18"/>
        <end position="31"/>
    </location>
</feature>
<comment type="caution">
    <text evidence="3">The sequence shown here is derived from an EMBL/GenBank/DDBJ whole genome shotgun (WGS) entry which is preliminary data.</text>
</comment>
<feature type="compositionally biased region" description="Low complexity" evidence="1">
    <location>
        <begin position="108"/>
        <end position="122"/>
    </location>
</feature>
<gene>
    <name evidence="3" type="ORF">DEO23_10830</name>
</gene>
<organism evidence="3 4">
    <name type="scientific">Brachybacterium endophyticum</name>
    <dbReference type="NCBI Taxonomy" id="2182385"/>
    <lineage>
        <taxon>Bacteria</taxon>
        <taxon>Bacillati</taxon>
        <taxon>Actinomycetota</taxon>
        <taxon>Actinomycetes</taxon>
        <taxon>Micrococcales</taxon>
        <taxon>Dermabacteraceae</taxon>
        <taxon>Brachybacterium</taxon>
    </lineage>
</organism>
<feature type="compositionally biased region" description="Pro residues" evidence="1">
    <location>
        <begin position="1"/>
        <end position="11"/>
    </location>
</feature>
<reference evidence="3 4" key="1">
    <citation type="submission" date="2018-05" db="EMBL/GenBank/DDBJ databases">
        <title>Brachybacterium sp. M1HQ-2T, whole genome shotgun sequence.</title>
        <authorList>
            <person name="Tuo L."/>
        </authorList>
    </citation>
    <scope>NUCLEOTIDE SEQUENCE [LARGE SCALE GENOMIC DNA]</scope>
    <source>
        <strain evidence="3 4">M1HQ-2</strain>
    </source>
</reference>
<dbReference type="AlphaFoldDB" id="A0A2U2RIJ8"/>
<feature type="region of interest" description="Disordered" evidence="1">
    <location>
        <begin position="1"/>
        <end position="142"/>
    </location>
</feature>
<feature type="region of interest" description="Disordered" evidence="1">
    <location>
        <begin position="181"/>
        <end position="239"/>
    </location>
</feature>
<accession>A0A2U2RIJ8</accession>
<evidence type="ECO:0000256" key="1">
    <source>
        <dbReference type="SAM" id="MobiDB-lite"/>
    </source>
</evidence>
<dbReference type="RefSeq" id="WP_109276055.1">
    <property type="nucleotide sequence ID" value="NZ_QFKX01000004.1"/>
</dbReference>
<proteinExistence type="predicted"/>
<feature type="compositionally biased region" description="Polar residues" evidence="1">
    <location>
        <begin position="215"/>
        <end position="229"/>
    </location>
</feature>
<keyword evidence="2" id="KW-0812">Transmembrane</keyword>
<name>A0A2U2RIJ8_9MICO</name>
<evidence type="ECO:0000256" key="2">
    <source>
        <dbReference type="SAM" id="Phobius"/>
    </source>
</evidence>
<dbReference type="OrthoDB" id="4833374at2"/>
<sequence length="357" mass="37435">MAYRFNPPPNWPIDEPGWTPPPGWQPDPSWGPAPEGWNFWVPEEEDEEPAAQSPAPGAEPPLPTGDEEDHPRSTGASTPADEAGSSRTSAPQMGYGYSADDQGGHASGGSSAPAPLPGQSSADGAQGPAGNGGWSNAPNAEQKPPKGIVARFWWIGCIVLAFLAALLLIVGIVIATTVAKRSDDATAAPPSGEASTRTQDATTETADEDDAEKTVTPSDLPTVAASGTEQDVVGPDGKGTMTVSMEWKSAKDLDTSYEIEDSAYGEFLVVTAKLEVTDGTMSMGPGNFDVETPYGGQVSYDSDTFALKGAGQDVNAPRDFSAGEEYTESMIYEVKRAGGNKLAFDSYSDEYTWDVAK</sequence>
<evidence type="ECO:0000313" key="3">
    <source>
        <dbReference type="EMBL" id="PWH05699.1"/>
    </source>
</evidence>
<evidence type="ECO:0000313" key="4">
    <source>
        <dbReference type="Proteomes" id="UP000245590"/>
    </source>
</evidence>
<protein>
    <recommendedName>
        <fullName evidence="5">DUF4352 domain-containing protein</fullName>
    </recommendedName>
</protein>
<keyword evidence="4" id="KW-1185">Reference proteome</keyword>